<dbReference type="PANTHER" id="PTHR33091">
    <property type="entry name" value="PROTEIN, PUTATIVE, EXPRESSED-RELATED"/>
    <property type="match status" value="1"/>
</dbReference>
<dbReference type="Gene3D" id="3.30.10.10">
    <property type="entry name" value="Trypsin Inhibitor V, subunit A"/>
    <property type="match status" value="1"/>
</dbReference>
<dbReference type="GO" id="GO:0004867">
    <property type="term" value="F:serine-type endopeptidase inhibitor activity"/>
    <property type="evidence" value="ECO:0007669"/>
    <property type="project" value="UniProtKB-KW"/>
</dbReference>
<keyword evidence="2" id="KW-0646">Protease inhibitor</keyword>
<dbReference type="Proteomes" id="UP000525078">
    <property type="component" value="Unassembled WGS sequence"/>
</dbReference>
<dbReference type="InterPro" id="IPR000864">
    <property type="entry name" value="Prot_inh_pot1"/>
</dbReference>
<proteinExistence type="inferred from homology"/>
<evidence type="ECO:0000256" key="3">
    <source>
        <dbReference type="ARBA" id="ARBA00022900"/>
    </source>
</evidence>
<dbReference type="SUPFAM" id="SSF54654">
    <property type="entry name" value="CI-2 family of serine protease inhibitors"/>
    <property type="match status" value="1"/>
</dbReference>
<organism evidence="4 5">
    <name type="scientific">Cannabis sativa</name>
    <name type="common">Hemp</name>
    <name type="synonym">Marijuana</name>
    <dbReference type="NCBI Taxonomy" id="3483"/>
    <lineage>
        <taxon>Eukaryota</taxon>
        <taxon>Viridiplantae</taxon>
        <taxon>Streptophyta</taxon>
        <taxon>Embryophyta</taxon>
        <taxon>Tracheophyta</taxon>
        <taxon>Spermatophyta</taxon>
        <taxon>Magnoliopsida</taxon>
        <taxon>eudicotyledons</taxon>
        <taxon>Gunneridae</taxon>
        <taxon>Pentapetalae</taxon>
        <taxon>rosids</taxon>
        <taxon>fabids</taxon>
        <taxon>Rosales</taxon>
        <taxon>Cannabaceae</taxon>
        <taxon>Cannabis</taxon>
    </lineage>
</organism>
<evidence type="ECO:0000256" key="1">
    <source>
        <dbReference type="ARBA" id="ARBA00008210"/>
    </source>
</evidence>
<keyword evidence="3" id="KW-0722">Serine protease inhibitor</keyword>
<evidence type="ECO:0000313" key="5">
    <source>
        <dbReference type="Proteomes" id="UP000525078"/>
    </source>
</evidence>
<dbReference type="PRINTS" id="PR00292">
    <property type="entry name" value="POTATOINHBTR"/>
</dbReference>
<accession>A0A7J6EK91</accession>
<dbReference type="GO" id="GO:0009611">
    <property type="term" value="P:response to wounding"/>
    <property type="evidence" value="ECO:0007669"/>
    <property type="project" value="InterPro"/>
</dbReference>
<dbReference type="Pfam" id="PF00280">
    <property type="entry name" value="potato_inhibit"/>
    <property type="match status" value="1"/>
</dbReference>
<dbReference type="PROSITE" id="PS00285">
    <property type="entry name" value="POTATO_INHIBITOR"/>
    <property type="match status" value="1"/>
</dbReference>
<dbReference type="AlphaFoldDB" id="A0A7J6EK91"/>
<gene>
    <name evidence="4" type="ORF">F8388_009402</name>
</gene>
<protein>
    <submittedName>
        <fullName evidence="4">Uncharacterized protein</fullName>
    </submittedName>
</protein>
<dbReference type="EMBL" id="JAATIP010000228">
    <property type="protein sequence ID" value="KAF4358119.1"/>
    <property type="molecule type" value="Genomic_DNA"/>
</dbReference>
<name>A0A7J6EK91_CANSA</name>
<dbReference type="PANTHER" id="PTHR33091:SF73">
    <property type="entry name" value="INHIBITOR OF TRYPSIN AND HAGEMAN FACTOR-LIKE"/>
    <property type="match status" value="1"/>
</dbReference>
<comment type="similarity">
    <text evidence="1">Belongs to the protease inhibitor I13 (potato type I serine protease inhibitor) family.</text>
</comment>
<comment type="caution">
    <text evidence="4">The sequence shown here is derived from an EMBL/GenBank/DDBJ whole genome shotgun (WGS) entry which is preliminary data.</text>
</comment>
<reference evidence="4 5" key="1">
    <citation type="journal article" date="2020" name="bioRxiv">
        <title>Sequence and annotation of 42 cannabis genomes reveals extensive copy number variation in cannabinoid synthesis and pathogen resistance genes.</title>
        <authorList>
            <person name="Mckernan K.J."/>
            <person name="Helbert Y."/>
            <person name="Kane L.T."/>
            <person name="Ebling H."/>
            <person name="Zhang L."/>
            <person name="Liu B."/>
            <person name="Eaton Z."/>
            <person name="Mclaughlin S."/>
            <person name="Kingan S."/>
            <person name="Baybayan P."/>
            <person name="Concepcion G."/>
            <person name="Jordan M."/>
            <person name="Riva A."/>
            <person name="Barbazuk W."/>
            <person name="Harkins T."/>
        </authorList>
    </citation>
    <scope>NUCLEOTIDE SEQUENCE [LARGE SCALE GENOMIC DNA]</scope>
    <source>
        <strain evidence="5">cv. Jamaican Lion 4</strain>
        <tissue evidence="4">Leaf</tissue>
    </source>
</reference>
<dbReference type="InterPro" id="IPR036354">
    <property type="entry name" value="Prot_inh_pot1_sf"/>
</dbReference>
<evidence type="ECO:0000313" key="4">
    <source>
        <dbReference type="EMBL" id="KAF4358119.1"/>
    </source>
</evidence>
<evidence type="ECO:0000256" key="2">
    <source>
        <dbReference type="ARBA" id="ARBA00022690"/>
    </source>
</evidence>
<sequence>MADECPCPAGKSSWPELVGKNGDEAAKTIGKENGNVMAFVILEGTIVTKEFSCERVRVWVNHSGLIVIQVPKIG</sequence>